<reference evidence="8 9" key="1">
    <citation type="journal article" date="2007" name="Science">
        <title>Sea anemone genome reveals ancestral eumetazoan gene repertoire and genomic organization.</title>
        <authorList>
            <person name="Putnam N.H."/>
            <person name="Srivastava M."/>
            <person name="Hellsten U."/>
            <person name="Dirks B."/>
            <person name="Chapman J."/>
            <person name="Salamov A."/>
            <person name="Terry A."/>
            <person name="Shapiro H."/>
            <person name="Lindquist E."/>
            <person name="Kapitonov V.V."/>
            <person name="Jurka J."/>
            <person name="Genikhovich G."/>
            <person name="Grigoriev I.V."/>
            <person name="Lucas S.M."/>
            <person name="Steele R.E."/>
            <person name="Finnerty J.R."/>
            <person name="Technau U."/>
            <person name="Martindale M.Q."/>
            <person name="Rokhsar D.S."/>
        </authorList>
    </citation>
    <scope>NUCLEOTIDE SEQUENCE [LARGE SCALE GENOMIC DNA]</scope>
    <source>
        <strain evidence="9">CH2 X CH6</strain>
    </source>
</reference>
<feature type="transmembrane region" description="Helical" evidence="7">
    <location>
        <begin position="12"/>
        <end position="29"/>
    </location>
</feature>
<gene>
    <name evidence="8" type="ORF">NEMVEDRAFT_v1g154498</name>
</gene>
<evidence type="ECO:0000313" key="8">
    <source>
        <dbReference type="EMBL" id="EDO26364.1"/>
    </source>
</evidence>
<dbReference type="GO" id="GO:0046872">
    <property type="term" value="F:metal ion binding"/>
    <property type="evidence" value="ECO:0007669"/>
    <property type="project" value="UniProtKB-KW"/>
</dbReference>
<evidence type="ECO:0000256" key="2">
    <source>
        <dbReference type="ARBA" id="ARBA00022448"/>
    </source>
</evidence>
<sequence length="68" mass="7322">MSTKTESWGSRVGLILAMAGNAVGLGNFLRFPVQAVQNGGGAFIIPYLICFLVMGIPLLFIEWSSGRF</sequence>
<feature type="binding site" evidence="6">
    <location>
        <position position="27"/>
    </location>
    <ligand>
        <name>Na(+)</name>
        <dbReference type="ChEBI" id="CHEBI:29101"/>
        <label>1</label>
    </ligand>
</feature>
<evidence type="ECO:0000256" key="1">
    <source>
        <dbReference type="ARBA" id="ARBA00004141"/>
    </source>
</evidence>
<accession>A7TC73</accession>
<dbReference type="PhylomeDB" id="A7TC73"/>
<dbReference type="InParanoid" id="A7TC73"/>
<evidence type="ECO:0000256" key="7">
    <source>
        <dbReference type="SAM" id="Phobius"/>
    </source>
</evidence>
<proteinExistence type="predicted"/>
<name>A7TC73_NEMVE</name>
<feature type="binding site" evidence="6">
    <location>
        <position position="22"/>
    </location>
    <ligand>
        <name>Na(+)</name>
        <dbReference type="ChEBI" id="CHEBI:29101"/>
        <label>1</label>
    </ligand>
</feature>
<dbReference type="Proteomes" id="UP000001593">
    <property type="component" value="Unassembled WGS sequence"/>
</dbReference>
<dbReference type="HOGENOM" id="CLU_148425_2_1_1"/>
<keyword evidence="3 7" id="KW-0812">Transmembrane</keyword>
<keyword evidence="4 7" id="KW-1133">Transmembrane helix</keyword>
<dbReference type="OMA" id="DWVENDE"/>
<feature type="non-terminal residue" evidence="8">
    <location>
        <position position="68"/>
    </location>
</feature>
<evidence type="ECO:0000313" key="9">
    <source>
        <dbReference type="Proteomes" id="UP000001593"/>
    </source>
</evidence>
<keyword evidence="5 7" id="KW-0472">Membrane</keyword>
<dbReference type="GO" id="GO:0016020">
    <property type="term" value="C:membrane"/>
    <property type="evidence" value="ECO:0007669"/>
    <property type="project" value="UniProtKB-SubCell"/>
</dbReference>
<keyword evidence="6" id="KW-0915">Sodium</keyword>
<comment type="subcellular location">
    <subcellularLocation>
        <location evidence="1">Membrane</location>
        <topology evidence="1">Multi-pass membrane protein</topology>
    </subcellularLocation>
</comment>
<protein>
    <recommendedName>
        <fullName evidence="10">Sodium:calcium symporter</fullName>
    </recommendedName>
</protein>
<evidence type="ECO:0000256" key="3">
    <source>
        <dbReference type="ARBA" id="ARBA00022692"/>
    </source>
</evidence>
<evidence type="ECO:0000256" key="5">
    <source>
        <dbReference type="ARBA" id="ARBA00023136"/>
    </source>
</evidence>
<dbReference type="InterPro" id="IPR037272">
    <property type="entry name" value="SNS_sf"/>
</dbReference>
<evidence type="ECO:0000256" key="6">
    <source>
        <dbReference type="PIRSR" id="PIRSR600175-1"/>
    </source>
</evidence>
<evidence type="ECO:0000256" key="4">
    <source>
        <dbReference type="ARBA" id="ARBA00022989"/>
    </source>
</evidence>
<keyword evidence="6" id="KW-0479">Metal-binding</keyword>
<dbReference type="PANTHER" id="PTHR11616">
    <property type="entry name" value="SODIUM/CHLORIDE DEPENDENT TRANSPORTER"/>
    <property type="match status" value="1"/>
</dbReference>
<dbReference type="InterPro" id="IPR000175">
    <property type="entry name" value="Na/ntran_symport"/>
</dbReference>
<keyword evidence="2" id="KW-0813">Transport</keyword>
<dbReference type="SUPFAM" id="SSF161070">
    <property type="entry name" value="SNF-like"/>
    <property type="match status" value="1"/>
</dbReference>
<feature type="transmembrane region" description="Helical" evidence="7">
    <location>
        <begin position="41"/>
        <end position="61"/>
    </location>
</feature>
<dbReference type="PRINTS" id="PR00176">
    <property type="entry name" value="NANEUSMPORT"/>
</dbReference>
<feature type="binding site" evidence="6">
    <location>
        <position position="23"/>
    </location>
    <ligand>
        <name>Na(+)</name>
        <dbReference type="ChEBI" id="CHEBI:29101"/>
        <label>1</label>
    </ligand>
</feature>
<keyword evidence="9" id="KW-1185">Reference proteome</keyword>
<feature type="binding site" evidence="6">
    <location>
        <position position="20"/>
    </location>
    <ligand>
        <name>Na(+)</name>
        <dbReference type="ChEBI" id="CHEBI:29101"/>
        <label>1</label>
    </ligand>
</feature>
<dbReference type="STRING" id="45351.A7TC73"/>
<dbReference type="eggNOG" id="KOG3660">
    <property type="taxonomic scope" value="Eukaryota"/>
</dbReference>
<dbReference type="PANTHER" id="PTHR11616:SF240">
    <property type="entry name" value="BLOATED TUBULES, ISOFORM B-RELATED"/>
    <property type="match status" value="1"/>
</dbReference>
<dbReference type="PROSITE" id="PS50267">
    <property type="entry name" value="NA_NEUROTRAN_SYMP_3"/>
    <property type="match status" value="1"/>
</dbReference>
<organism evidence="8 9">
    <name type="scientific">Nematostella vectensis</name>
    <name type="common">Starlet sea anemone</name>
    <dbReference type="NCBI Taxonomy" id="45351"/>
    <lineage>
        <taxon>Eukaryota</taxon>
        <taxon>Metazoa</taxon>
        <taxon>Cnidaria</taxon>
        <taxon>Anthozoa</taxon>
        <taxon>Hexacorallia</taxon>
        <taxon>Actiniaria</taxon>
        <taxon>Edwardsiidae</taxon>
        <taxon>Nematostella</taxon>
    </lineage>
</organism>
<dbReference type="AlphaFoldDB" id="A7TC73"/>
<dbReference type="Pfam" id="PF00209">
    <property type="entry name" value="SNF"/>
    <property type="match status" value="1"/>
</dbReference>
<dbReference type="EMBL" id="DS476060">
    <property type="protein sequence ID" value="EDO26364.1"/>
    <property type="molecule type" value="Genomic_DNA"/>
</dbReference>
<evidence type="ECO:0008006" key="10">
    <source>
        <dbReference type="Google" id="ProtNLM"/>
    </source>
</evidence>